<evidence type="ECO:0000313" key="8">
    <source>
        <dbReference type="Proteomes" id="UP000322553"/>
    </source>
</evidence>
<protein>
    <submittedName>
        <fullName evidence="7">PLP-dependent aminotransferase family protein</fullName>
    </submittedName>
</protein>
<proteinExistence type="inferred from homology"/>
<sequence>MLDHHFHLEFDTERGLQEQLRQALLDTILAGTIPANEALPSCRRLSHRLGVSRNTVALVYEGLVEDGYLVSRPRSGYYLHDDYHDNGERMRSVIMHHESAGSSTEAPDWQRRFIHRPSHCQGVLKPSNWQDYAYPFIYGQLDNRRFPLEQWREASRRMLGGRRDRQWLSDRIDQDDPMLIEQLRTRVLPRRGIHARSDEILITLGSQNALFLIAQLLFDHDTRVGIENPGYREAVNVFESRGARLQFHEVDDEGMRLDAGTRESDYLYVTPSHQVPTGVTLSAARRRVLMEQLGQHDQILIEDDYDAEINFDRHALPALRAGLGSQRIIYLSSLSKPLSPGLRLGYLVADSDLIDELRALRRLMYRHPPSFLQHQLAQFLAQGHYDRHLRLYAEESRRRWECLNRSLEKHLPECRRISTEHASVFWLEAPAGMDTQRLAWRASQYGVLIEPGFQHFFDRVPPRNFLRLGFGAIDAERIAPGIEQLARAFGH</sequence>
<dbReference type="CDD" id="cd00609">
    <property type="entry name" value="AAT_like"/>
    <property type="match status" value="1"/>
</dbReference>
<dbReference type="GO" id="GO:0030170">
    <property type="term" value="F:pyridoxal phosphate binding"/>
    <property type="evidence" value="ECO:0007669"/>
    <property type="project" value="InterPro"/>
</dbReference>
<organism evidence="7 8">
    <name type="scientific">Kushneria phosphatilytica</name>
    <dbReference type="NCBI Taxonomy" id="657387"/>
    <lineage>
        <taxon>Bacteria</taxon>
        <taxon>Pseudomonadati</taxon>
        <taxon>Pseudomonadota</taxon>
        <taxon>Gammaproteobacteria</taxon>
        <taxon>Oceanospirillales</taxon>
        <taxon>Halomonadaceae</taxon>
        <taxon>Kushneria</taxon>
    </lineage>
</organism>
<accession>A0A5C0ZUM8</accession>
<dbReference type="InterPro" id="IPR051446">
    <property type="entry name" value="HTH_trans_reg/aminotransferase"/>
</dbReference>
<keyword evidence="2" id="KW-0663">Pyridoxal phosphate</keyword>
<evidence type="ECO:0000256" key="3">
    <source>
        <dbReference type="ARBA" id="ARBA00023015"/>
    </source>
</evidence>
<keyword evidence="4" id="KW-0238">DNA-binding</keyword>
<dbReference type="GO" id="GO:0003677">
    <property type="term" value="F:DNA binding"/>
    <property type="evidence" value="ECO:0007669"/>
    <property type="project" value="UniProtKB-KW"/>
</dbReference>
<dbReference type="Pfam" id="PF00155">
    <property type="entry name" value="Aminotran_1_2"/>
    <property type="match status" value="1"/>
</dbReference>
<dbReference type="RefSeq" id="WP_149054330.1">
    <property type="nucleotide sequence ID" value="NZ_CP043420.1"/>
</dbReference>
<dbReference type="GO" id="GO:0008483">
    <property type="term" value="F:transaminase activity"/>
    <property type="evidence" value="ECO:0007669"/>
    <property type="project" value="UniProtKB-KW"/>
</dbReference>
<evidence type="ECO:0000256" key="2">
    <source>
        <dbReference type="ARBA" id="ARBA00022898"/>
    </source>
</evidence>
<dbReference type="Pfam" id="PF00392">
    <property type="entry name" value="GntR"/>
    <property type="match status" value="1"/>
</dbReference>
<dbReference type="InterPro" id="IPR036390">
    <property type="entry name" value="WH_DNA-bd_sf"/>
</dbReference>
<keyword evidence="8" id="KW-1185">Reference proteome</keyword>
<evidence type="ECO:0000256" key="5">
    <source>
        <dbReference type="ARBA" id="ARBA00023163"/>
    </source>
</evidence>
<dbReference type="Proteomes" id="UP000322553">
    <property type="component" value="Chromosome"/>
</dbReference>
<dbReference type="CDD" id="cd07377">
    <property type="entry name" value="WHTH_GntR"/>
    <property type="match status" value="1"/>
</dbReference>
<reference evidence="7 8" key="1">
    <citation type="submission" date="2019-08" db="EMBL/GenBank/DDBJ databases">
        <title>Complete genome sequence of Kushneria sp. YCWA18, a halophilic phosphate-solubilizing bacterium isolated from Daqiao saltern in China.</title>
        <authorList>
            <person name="Du G.-X."/>
            <person name="Qu L.-Y."/>
        </authorList>
    </citation>
    <scope>NUCLEOTIDE SEQUENCE [LARGE SCALE GENOMIC DNA]</scope>
    <source>
        <strain evidence="7 8">YCWA18</strain>
    </source>
</reference>
<dbReference type="InterPro" id="IPR036388">
    <property type="entry name" value="WH-like_DNA-bd_sf"/>
</dbReference>
<dbReference type="SUPFAM" id="SSF53383">
    <property type="entry name" value="PLP-dependent transferases"/>
    <property type="match status" value="1"/>
</dbReference>
<dbReference type="Gene3D" id="3.40.640.10">
    <property type="entry name" value="Type I PLP-dependent aspartate aminotransferase-like (Major domain)"/>
    <property type="match status" value="1"/>
</dbReference>
<keyword evidence="7" id="KW-0808">Transferase</keyword>
<evidence type="ECO:0000256" key="1">
    <source>
        <dbReference type="ARBA" id="ARBA00005384"/>
    </source>
</evidence>
<dbReference type="Gene3D" id="1.10.10.10">
    <property type="entry name" value="Winged helix-like DNA-binding domain superfamily/Winged helix DNA-binding domain"/>
    <property type="match status" value="1"/>
</dbReference>
<name>A0A5C0ZUM8_9GAMM</name>
<evidence type="ECO:0000259" key="6">
    <source>
        <dbReference type="PROSITE" id="PS50949"/>
    </source>
</evidence>
<gene>
    <name evidence="7" type="ORF">FY550_02400</name>
</gene>
<keyword evidence="3" id="KW-0805">Transcription regulation</keyword>
<comment type="similarity">
    <text evidence="1">In the C-terminal section; belongs to the class-I pyridoxal-phosphate-dependent aminotransferase family.</text>
</comment>
<dbReference type="InterPro" id="IPR015424">
    <property type="entry name" value="PyrdxlP-dep_Trfase"/>
</dbReference>
<dbReference type="InterPro" id="IPR015421">
    <property type="entry name" value="PyrdxlP-dep_Trfase_major"/>
</dbReference>
<dbReference type="PANTHER" id="PTHR46577:SF1">
    <property type="entry name" value="HTH-TYPE TRANSCRIPTIONAL REGULATORY PROTEIN GABR"/>
    <property type="match status" value="1"/>
</dbReference>
<dbReference type="GO" id="GO:0003700">
    <property type="term" value="F:DNA-binding transcription factor activity"/>
    <property type="evidence" value="ECO:0007669"/>
    <property type="project" value="InterPro"/>
</dbReference>
<dbReference type="PANTHER" id="PTHR46577">
    <property type="entry name" value="HTH-TYPE TRANSCRIPTIONAL REGULATORY PROTEIN GABR"/>
    <property type="match status" value="1"/>
</dbReference>
<dbReference type="EMBL" id="CP043420">
    <property type="protein sequence ID" value="QEL10092.1"/>
    <property type="molecule type" value="Genomic_DNA"/>
</dbReference>
<keyword evidence="5" id="KW-0804">Transcription</keyword>
<dbReference type="InterPro" id="IPR004839">
    <property type="entry name" value="Aminotransferase_I/II_large"/>
</dbReference>
<dbReference type="InterPro" id="IPR000524">
    <property type="entry name" value="Tscrpt_reg_HTH_GntR"/>
</dbReference>
<dbReference type="KEGG" id="kuy:FY550_02400"/>
<evidence type="ECO:0000256" key="4">
    <source>
        <dbReference type="ARBA" id="ARBA00023125"/>
    </source>
</evidence>
<dbReference type="PROSITE" id="PS50949">
    <property type="entry name" value="HTH_GNTR"/>
    <property type="match status" value="1"/>
</dbReference>
<dbReference type="AlphaFoldDB" id="A0A5C0ZUM8"/>
<evidence type="ECO:0000313" key="7">
    <source>
        <dbReference type="EMBL" id="QEL10092.1"/>
    </source>
</evidence>
<dbReference type="SMART" id="SM00345">
    <property type="entry name" value="HTH_GNTR"/>
    <property type="match status" value="1"/>
</dbReference>
<keyword evidence="7" id="KW-0032">Aminotransferase</keyword>
<feature type="domain" description="HTH gntR-type" evidence="6">
    <location>
        <begin position="14"/>
        <end position="82"/>
    </location>
</feature>
<dbReference type="SUPFAM" id="SSF46785">
    <property type="entry name" value="Winged helix' DNA-binding domain"/>
    <property type="match status" value="1"/>
</dbReference>